<comment type="caution">
    <text evidence="1">The sequence shown here is derived from an EMBL/GenBank/DDBJ whole genome shotgun (WGS) entry which is preliminary data.</text>
</comment>
<protein>
    <submittedName>
        <fullName evidence="1">Uncharacterized protein</fullName>
    </submittedName>
</protein>
<organism evidence="1 2">
    <name type="scientific">Nemania bipapillata</name>
    <dbReference type="NCBI Taxonomy" id="110536"/>
    <lineage>
        <taxon>Eukaryota</taxon>
        <taxon>Fungi</taxon>
        <taxon>Dikarya</taxon>
        <taxon>Ascomycota</taxon>
        <taxon>Pezizomycotina</taxon>
        <taxon>Sordariomycetes</taxon>
        <taxon>Xylariomycetidae</taxon>
        <taxon>Xylariales</taxon>
        <taxon>Xylariaceae</taxon>
        <taxon>Nemania</taxon>
    </lineage>
</organism>
<proteinExistence type="predicted"/>
<reference evidence="1" key="1">
    <citation type="submission" date="2022-11" db="EMBL/GenBank/DDBJ databases">
        <title>Genome Sequence of Nemania bipapillata.</title>
        <authorList>
            <person name="Buettner E."/>
        </authorList>
    </citation>
    <scope>NUCLEOTIDE SEQUENCE</scope>
    <source>
        <strain evidence="1">CP14</strain>
    </source>
</reference>
<evidence type="ECO:0000313" key="1">
    <source>
        <dbReference type="EMBL" id="KAJ8114128.1"/>
    </source>
</evidence>
<accession>A0ACC2IG48</accession>
<keyword evidence="2" id="KW-1185">Reference proteome</keyword>
<gene>
    <name evidence="1" type="ORF">ONZ43_g4975</name>
</gene>
<name>A0ACC2IG48_9PEZI</name>
<evidence type="ECO:0000313" key="2">
    <source>
        <dbReference type="Proteomes" id="UP001153334"/>
    </source>
</evidence>
<sequence>MFLAQVVATTISCFIQVFVLNFALNNIEDVCEITQPQRFTCPGGRIFFSASVIWGLIGPARVFSPGQIYSGLLAFFVIGAITPIIIYFVAKRYPRSAAKYLMAPLIFGGAGSIPPATPLNYLSWGIVGYIFQFVIKKRHFRWWSRLNYLTSAGLDLGLAIGTIVIFVAFTLHDIEPPQWWGNTVVSTTLDYQGKAVQVVLPPGETFGPKVW</sequence>
<dbReference type="EMBL" id="JAPESX010001444">
    <property type="protein sequence ID" value="KAJ8114128.1"/>
    <property type="molecule type" value="Genomic_DNA"/>
</dbReference>
<dbReference type="Proteomes" id="UP001153334">
    <property type="component" value="Unassembled WGS sequence"/>
</dbReference>